<dbReference type="RefSeq" id="WP_043450137.1">
    <property type="nucleotide sequence ID" value="NZ_JBFBKU010000005.1"/>
</dbReference>
<evidence type="ECO:0000313" key="3">
    <source>
        <dbReference type="Proteomes" id="UP000031196"/>
    </source>
</evidence>
<organism evidence="2 3">
    <name type="scientific">Pseudarthrobacter phenanthrenivorans</name>
    <name type="common">Arthrobacter phenanthrenivorans</name>
    <dbReference type="NCBI Taxonomy" id="361575"/>
    <lineage>
        <taxon>Bacteria</taxon>
        <taxon>Bacillati</taxon>
        <taxon>Actinomycetota</taxon>
        <taxon>Actinomycetes</taxon>
        <taxon>Micrococcales</taxon>
        <taxon>Micrococcaceae</taxon>
        <taxon>Pseudarthrobacter</taxon>
    </lineage>
</organism>
<comment type="caution">
    <text evidence="2">The sequence shown here is derived from an EMBL/GenBank/DDBJ whole genome shotgun (WGS) entry which is preliminary data.</text>
</comment>
<name>A0A0B4D6A4_PSEPS</name>
<reference evidence="2 3" key="1">
    <citation type="submission" date="2014-12" db="EMBL/GenBank/DDBJ databases">
        <title>Genome sequencing of Arthrobacter phenanthrenivorans SWC37.</title>
        <authorList>
            <person name="Tan P.W."/>
            <person name="Chan K.-G."/>
        </authorList>
    </citation>
    <scope>NUCLEOTIDE SEQUENCE [LARGE SCALE GENOMIC DNA]</scope>
    <source>
        <strain evidence="2 3">SWC37</strain>
    </source>
</reference>
<feature type="compositionally biased region" description="Basic and acidic residues" evidence="1">
    <location>
        <begin position="13"/>
        <end position="23"/>
    </location>
</feature>
<dbReference type="Proteomes" id="UP000031196">
    <property type="component" value="Unassembled WGS sequence"/>
</dbReference>
<protein>
    <submittedName>
        <fullName evidence="2">Uncharacterized protein</fullName>
    </submittedName>
</protein>
<evidence type="ECO:0000256" key="1">
    <source>
        <dbReference type="SAM" id="MobiDB-lite"/>
    </source>
</evidence>
<evidence type="ECO:0000313" key="2">
    <source>
        <dbReference type="EMBL" id="KIC68919.1"/>
    </source>
</evidence>
<feature type="region of interest" description="Disordered" evidence="1">
    <location>
        <begin position="48"/>
        <end position="67"/>
    </location>
</feature>
<accession>A0A0B4D6A4</accession>
<sequence length="67" mass="7716">MCYASSKDFGWGARKETTRRPEAEPSTPAETPEKPVKAQDFTFWAFPKWRRTPAARTPSAERSKERV</sequence>
<dbReference type="AlphaFoldDB" id="A0A0B4D6A4"/>
<proteinExistence type="predicted"/>
<dbReference type="EMBL" id="JWTB01000007">
    <property type="protein sequence ID" value="KIC68919.1"/>
    <property type="molecule type" value="Genomic_DNA"/>
</dbReference>
<feature type="region of interest" description="Disordered" evidence="1">
    <location>
        <begin position="1"/>
        <end position="38"/>
    </location>
</feature>
<gene>
    <name evidence="2" type="ORF">RM50_03850</name>
</gene>